<dbReference type="EMBL" id="CAJVPT010010065">
    <property type="protein sequence ID" value="CAG8566817.1"/>
    <property type="molecule type" value="Genomic_DNA"/>
</dbReference>
<gene>
    <name evidence="1" type="ORF">ACOLOM_LOCUS5441</name>
</gene>
<evidence type="ECO:0000313" key="2">
    <source>
        <dbReference type="Proteomes" id="UP000789525"/>
    </source>
</evidence>
<proteinExistence type="predicted"/>
<organism evidence="1 2">
    <name type="scientific">Acaulospora colombiana</name>
    <dbReference type="NCBI Taxonomy" id="27376"/>
    <lineage>
        <taxon>Eukaryota</taxon>
        <taxon>Fungi</taxon>
        <taxon>Fungi incertae sedis</taxon>
        <taxon>Mucoromycota</taxon>
        <taxon>Glomeromycotina</taxon>
        <taxon>Glomeromycetes</taxon>
        <taxon>Diversisporales</taxon>
        <taxon>Acaulosporaceae</taxon>
        <taxon>Acaulospora</taxon>
    </lineage>
</organism>
<protein>
    <submittedName>
        <fullName evidence="1">1210_t:CDS:1</fullName>
    </submittedName>
</protein>
<evidence type="ECO:0000313" key="1">
    <source>
        <dbReference type="EMBL" id="CAG8566817.1"/>
    </source>
</evidence>
<accession>A0ACA9M781</accession>
<dbReference type="Proteomes" id="UP000789525">
    <property type="component" value="Unassembled WGS sequence"/>
</dbReference>
<name>A0ACA9M781_9GLOM</name>
<sequence length="950" mass="103691">MATSQELGSVNLYEKGGVPNSTTVKRRKPSLRNSTLLERLLITLCLFVVFTTLWIIHDINVPRKAGQFSAGISPEAYKYGLSKCAEINRERPSNKFEGVQRRNPRFVPGTKTYALTNGIILDGVGGKILGDIILRDGIIVAVGQDLSYDEDTVVIDLNKKFVTPGLVDMHSHLGVYSWPGLSATNDGNEESDPLTPYVRAQDGLNPSDPGIRIIKSGGVTTSLVLPGSANLMGGEGYAIKLRPVDTLSVDDMSVTANVSRDEERTWRWLKMACGENPKRVHGIDRGVMPFTRMGEAWLFRKQFAEASDLKRRQDDWCDISAKFGNSERLNTNFPEDLRNDGLIALLRGDARLNIHCYETYDIEAMIRHSLEFNFTITAFHHGLDAYRIPDVIKRAKGNITIATFSDLWGYKKESFQASTKSPKILSDANIPVALKSDHPILNAQHLIFEAAKAHHYGLDEKLALAAVTSVPANALGLGYRIGQISVGYDADVVVWNNHPLSLGARPLEVYIDGIPQFNVDTSVLEKESLESRHLKNKLNPPEPPRNTAKSRTATSFLIKNIGKVFVDEENIMDAYQSTEEKISIMVKDGLIKCIGTNCTSTDQISSYEVIDLNNGYVIPGITAVGSNLGLSEIGEESVTQDGIVTSNDYNNVIHAVDGLKLGGKHLEVAYKAGVLTAVTSPLSRRGVVAGISVAFKTGAQTGGRVILKEAVALHTQIGAPFKDEKVPTISGQISLLRKILMAKLTSNSSDDVFGLAVRGRVPLIVHTHSKDEIASLIRLKDRISSRGGNVRLVILGGAEAHLLARELAHRNIPVVLLPPRPTPEQWTAQNVLTGAPIDDKMGIDILHAHGVTIGIGVSEPGLSRNLVWDAGWAQKNSDGLISEKDAVGFITWNFGKIFKIDALSNGNVLMTEDNRANFVAYDGSPFDMKTRIRVVAGGGRDVALIDPDEE</sequence>
<reference evidence="1" key="1">
    <citation type="submission" date="2021-06" db="EMBL/GenBank/DDBJ databases">
        <authorList>
            <person name="Kallberg Y."/>
            <person name="Tangrot J."/>
            <person name="Rosling A."/>
        </authorList>
    </citation>
    <scope>NUCLEOTIDE SEQUENCE</scope>
    <source>
        <strain evidence="1">CL356</strain>
    </source>
</reference>
<keyword evidence="2" id="KW-1185">Reference proteome</keyword>
<comment type="caution">
    <text evidence="1">The sequence shown here is derived from an EMBL/GenBank/DDBJ whole genome shotgun (WGS) entry which is preliminary data.</text>
</comment>